<keyword evidence="1" id="KW-0472">Membrane</keyword>
<feature type="transmembrane region" description="Helical" evidence="1">
    <location>
        <begin position="132"/>
        <end position="152"/>
    </location>
</feature>
<evidence type="ECO:0000256" key="1">
    <source>
        <dbReference type="SAM" id="Phobius"/>
    </source>
</evidence>
<dbReference type="Proteomes" id="UP000723714">
    <property type="component" value="Unassembled WGS sequence"/>
</dbReference>
<feature type="transmembrane region" description="Helical" evidence="1">
    <location>
        <begin position="164"/>
        <end position="186"/>
    </location>
</feature>
<protein>
    <submittedName>
        <fullName evidence="2">Lantibiotic immunity ABC transporter MutE/EpiE family permease subunit</fullName>
    </submittedName>
</protein>
<dbReference type="InterPro" id="IPR021205">
    <property type="entry name" value="Lanti_perm_SpaE/MutE/EpiE-like"/>
</dbReference>
<gene>
    <name evidence="2" type="ORF">HGO97_019510</name>
</gene>
<keyword evidence="1" id="KW-1133">Transmembrane helix</keyword>
<name>A0ABS6D941_9FIRM</name>
<dbReference type="RefSeq" id="WP_216244549.1">
    <property type="nucleotide sequence ID" value="NZ_JABACJ020000025.1"/>
</dbReference>
<accession>A0ABS6D941</accession>
<sequence>MLTAYIKAEEQKSRHTVSAKLFWIVPGVSILLGLLFSGMDARYYQMNQFNWWYTTLFPMLLLLSTAFTEQRERKLKNRAMQVLPVDMKKLWAAKVFCSFKTLFLAAMIIFLAQECISRIFAGGAVREISTTAALTAAALWLVLSAWQIPLWLFVNQKFGFTFSLLFGLVCNAGLGLLGAAYVWWIVNPFSYICRLMCPVLKILPNGLPAEPGNMTFYPELLDKSVIPAAVGISVVLFIVCFAVTALWYEKKGEKGWEK</sequence>
<evidence type="ECO:0000313" key="3">
    <source>
        <dbReference type="Proteomes" id="UP000723714"/>
    </source>
</evidence>
<proteinExistence type="predicted"/>
<dbReference type="Pfam" id="PF12730">
    <property type="entry name" value="ABC2_membrane_4"/>
    <property type="match status" value="1"/>
</dbReference>
<comment type="caution">
    <text evidence="2">The sequence shown here is derived from an EMBL/GenBank/DDBJ whole genome shotgun (WGS) entry which is preliminary data.</text>
</comment>
<feature type="transmembrane region" description="Helical" evidence="1">
    <location>
        <begin position="21"/>
        <end position="39"/>
    </location>
</feature>
<keyword evidence="3" id="KW-1185">Reference proteome</keyword>
<evidence type="ECO:0000313" key="2">
    <source>
        <dbReference type="EMBL" id="MBU3877994.1"/>
    </source>
</evidence>
<reference evidence="2 3" key="1">
    <citation type="submission" date="2021-06" db="EMBL/GenBank/DDBJ databases">
        <title>Faecalicatena sp. nov. isolated from porcine feces.</title>
        <authorList>
            <person name="Oh B.S."/>
            <person name="Lee J.H."/>
        </authorList>
    </citation>
    <scope>NUCLEOTIDE SEQUENCE [LARGE SCALE GENOMIC DNA]</scope>
    <source>
        <strain evidence="2 3">AGMB00832</strain>
    </source>
</reference>
<dbReference type="CDD" id="cd21807">
    <property type="entry name" value="ABC-2_lan_permease_MutE_EpiE-like"/>
    <property type="match status" value="1"/>
</dbReference>
<feature type="transmembrane region" description="Helical" evidence="1">
    <location>
        <begin position="225"/>
        <end position="248"/>
    </location>
</feature>
<organism evidence="2 3">
    <name type="scientific">Faecalicatena faecalis</name>
    <dbReference type="NCBI Taxonomy" id="2726362"/>
    <lineage>
        <taxon>Bacteria</taxon>
        <taxon>Bacillati</taxon>
        <taxon>Bacillota</taxon>
        <taxon>Clostridia</taxon>
        <taxon>Lachnospirales</taxon>
        <taxon>Lachnospiraceae</taxon>
        <taxon>Faecalicatena</taxon>
    </lineage>
</organism>
<dbReference type="NCBIfam" id="TIGR03732">
    <property type="entry name" value="lanti_perm_MutE"/>
    <property type="match status" value="1"/>
</dbReference>
<feature type="transmembrane region" description="Helical" evidence="1">
    <location>
        <begin position="51"/>
        <end position="69"/>
    </location>
</feature>
<feature type="transmembrane region" description="Helical" evidence="1">
    <location>
        <begin position="90"/>
        <end position="112"/>
    </location>
</feature>
<dbReference type="EMBL" id="JABACJ020000025">
    <property type="protein sequence ID" value="MBU3877994.1"/>
    <property type="molecule type" value="Genomic_DNA"/>
</dbReference>
<keyword evidence="1" id="KW-0812">Transmembrane</keyword>